<keyword evidence="5" id="KW-1185">Reference proteome</keyword>
<dbReference type="EMBL" id="CAJNOJ010000119">
    <property type="protein sequence ID" value="CAF1150936.1"/>
    <property type="molecule type" value="Genomic_DNA"/>
</dbReference>
<keyword evidence="1" id="KW-0175">Coiled coil</keyword>
<evidence type="ECO:0000256" key="2">
    <source>
        <dbReference type="SAM" id="MobiDB-lite"/>
    </source>
</evidence>
<dbReference type="OrthoDB" id="10025692at2759"/>
<accession>A0A814SQM6</accession>
<protein>
    <submittedName>
        <fullName evidence="4">Uncharacterized protein</fullName>
    </submittedName>
</protein>
<dbReference type="AlphaFoldDB" id="A0A814SQM6"/>
<comment type="caution">
    <text evidence="4">The sequence shown here is derived from an EMBL/GenBank/DDBJ whole genome shotgun (WGS) entry which is preliminary data.</text>
</comment>
<evidence type="ECO:0000313" key="6">
    <source>
        <dbReference type="Proteomes" id="UP000663852"/>
    </source>
</evidence>
<gene>
    <name evidence="4" type="ORF">EDS130_LOCUS22608</name>
    <name evidence="3" type="ORF">XAT740_LOCUS1064</name>
</gene>
<evidence type="ECO:0000313" key="5">
    <source>
        <dbReference type="Proteomes" id="UP000663828"/>
    </source>
</evidence>
<dbReference type="Proteomes" id="UP000663852">
    <property type="component" value="Unassembled WGS sequence"/>
</dbReference>
<proteinExistence type="predicted"/>
<feature type="coiled-coil region" evidence="1">
    <location>
        <begin position="152"/>
        <end position="186"/>
    </location>
</feature>
<dbReference type="Proteomes" id="UP000663828">
    <property type="component" value="Unassembled WGS sequence"/>
</dbReference>
<evidence type="ECO:0000256" key="1">
    <source>
        <dbReference type="SAM" id="Coils"/>
    </source>
</evidence>
<evidence type="ECO:0000313" key="4">
    <source>
        <dbReference type="EMBL" id="CAF1150936.1"/>
    </source>
</evidence>
<name>A0A814SQM6_ADIRI</name>
<feature type="region of interest" description="Disordered" evidence="2">
    <location>
        <begin position="208"/>
        <end position="234"/>
    </location>
</feature>
<feature type="compositionally biased region" description="Polar residues" evidence="2">
    <location>
        <begin position="1"/>
        <end position="12"/>
    </location>
</feature>
<feature type="compositionally biased region" description="Low complexity" evidence="2">
    <location>
        <begin position="13"/>
        <end position="22"/>
    </location>
</feature>
<dbReference type="EMBL" id="CAJNOR010000031">
    <property type="protein sequence ID" value="CAF0763457.1"/>
    <property type="molecule type" value="Genomic_DNA"/>
</dbReference>
<evidence type="ECO:0000313" key="3">
    <source>
        <dbReference type="EMBL" id="CAF0763457.1"/>
    </source>
</evidence>
<reference evidence="4" key="1">
    <citation type="submission" date="2021-02" db="EMBL/GenBank/DDBJ databases">
        <authorList>
            <person name="Nowell W R."/>
        </authorList>
    </citation>
    <scope>NUCLEOTIDE SEQUENCE</scope>
</reference>
<organism evidence="4 6">
    <name type="scientific">Adineta ricciae</name>
    <name type="common">Rotifer</name>
    <dbReference type="NCBI Taxonomy" id="249248"/>
    <lineage>
        <taxon>Eukaryota</taxon>
        <taxon>Metazoa</taxon>
        <taxon>Spiralia</taxon>
        <taxon>Gnathifera</taxon>
        <taxon>Rotifera</taxon>
        <taxon>Eurotatoria</taxon>
        <taxon>Bdelloidea</taxon>
        <taxon>Adinetida</taxon>
        <taxon>Adinetidae</taxon>
        <taxon>Adineta</taxon>
    </lineage>
</organism>
<feature type="region of interest" description="Disordered" evidence="2">
    <location>
        <begin position="1"/>
        <end position="23"/>
    </location>
</feature>
<sequence length="377" mass="43044">MSLNSTSPVATESNGSSSGVSSMTTTPCDERTCSTAKCALCLHCSQEYCFVHFLKHNEQLTLNAYNFTVAIDQLEDQIKNLKLDESLRRTIYSLDQWRKNLVRTIEFVYQEKLSSIKANYIQLSHYLQQFQFEQSSHIQTLRVDLEQMKFIRSTYDQEMEKIQMTIKQLQKNLSDLQYDLQLKEGQPPNIYNSIDCEIVWKRNQTEDLQRSTSEDDEEINTGVNHEGGIGGDDDDVLDYSTTGTSTPSPATYEHCLLSFLVGNDSSSLVTNKDEKTMPSNIKKILPMKRQLLNEKKRINNTTTSTTILNSNNKKRRVCVSCGKCYHPSSLQRHYRQCNRQSTFQPMDSSNSDSKLLSDTTLKIVTNTINQADNLVDA</sequence>